<proteinExistence type="predicted"/>
<dbReference type="Proteomes" id="UP000184383">
    <property type="component" value="Unassembled WGS sequence"/>
</dbReference>
<dbReference type="AlphaFoldDB" id="A0A1L9RVP3"/>
<gene>
    <name evidence="1" type="ORF">ASPWEDRAFT_351979</name>
</gene>
<accession>A0A1L9RVP3</accession>
<dbReference type="EMBL" id="KV878210">
    <property type="protein sequence ID" value="OJJ39010.1"/>
    <property type="molecule type" value="Genomic_DNA"/>
</dbReference>
<name>A0A1L9RVP3_ASPWE</name>
<evidence type="ECO:0000313" key="1">
    <source>
        <dbReference type="EMBL" id="OJJ39010.1"/>
    </source>
</evidence>
<sequence>MFCSGSKECYLLLDVDSGWWWSSGVSDGTARKRGHLSSFFGAAARRNAHHVCEASHHPTIVRSAIVHRHHLPPITKGILSAPAAIYFYPKYLPISGRTSTSTRQDGLSSFSSFFSSLFFSSPSSKRKQSSHKASLRTKTRSSILLSFLGL</sequence>
<protein>
    <submittedName>
        <fullName evidence="1">Uncharacterized protein</fullName>
    </submittedName>
</protein>
<evidence type="ECO:0000313" key="2">
    <source>
        <dbReference type="Proteomes" id="UP000184383"/>
    </source>
</evidence>
<dbReference type="RefSeq" id="XP_040692686.1">
    <property type="nucleotide sequence ID" value="XM_040834170.1"/>
</dbReference>
<reference evidence="2" key="1">
    <citation type="journal article" date="2017" name="Genome Biol.">
        <title>Comparative genomics reveals high biological diversity and specific adaptations in the industrially and medically important fungal genus Aspergillus.</title>
        <authorList>
            <person name="de Vries R.P."/>
            <person name="Riley R."/>
            <person name="Wiebenga A."/>
            <person name="Aguilar-Osorio G."/>
            <person name="Amillis S."/>
            <person name="Uchima C.A."/>
            <person name="Anderluh G."/>
            <person name="Asadollahi M."/>
            <person name="Askin M."/>
            <person name="Barry K."/>
            <person name="Battaglia E."/>
            <person name="Bayram O."/>
            <person name="Benocci T."/>
            <person name="Braus-Stromeyer S.A."/>
            <person name="Caldana C."/>
            <person name="Canovas D."/>
            <person name="Cerqueira G.C."/>
            <person name="Chen F."/>
            <person name="Chen W."/>
            <person name="Choi C."/>
            <person name="Clum A."/>
            <person name="Dos Santos R.A."/>
            <person name="Damasio A.R."/>
            <person name="Diallinas G."/>
            <person name="Emri T."/>
            <person name="Fekete E."/>
            <person name="Flipphi M."/>
            <person name="Freyberg S."/>
            <person name="Gallo A."/>
            <person name="Gournas C."/>
            <person name="Habgood R."/>
            <person name="Hainaut M."/>
            <person name="Harispe M.L."/>
            <person name="Henrissat B."/>
            <person name="Hilden K.S."/>
            <person name="Hope R."/>
            <person name="Hossain A."/>
            <person name="Karabika E."/>
            <person name="Karaffa L."/>
            <person name="Karanyi Z."/>
            <person name="Krasevec N."/>
            <person name="Kuo A."/>
            <person name="Kusch H."/>
            <person name="LaButti K."/>
            <person name="Lagendijk E.L."/>
            <person name="Lapidus A."/>
            <person name="Levasseur A."/>
            <person name="Lindquist E."/>
            <person name="Lipzen A."/>
            <person name="Logrieco A.F."/>
            <person name="MacCabe A."/>
            <person name="Maekelae M.R."/>
            <person name="Malavazi I."/>
            <person name="Melin P."/>
            <person name="Meyer V."/>
            <person name="Mielnichuk N."/>
            <person name="Miskei M."/>
            <person name="Molnar A.P."/>
            <person name="Mule G."/>
            <person name="Ngan C.Y."/>
            <person name="Orejas M."/>
            <person name="Orosz E."/>
            <person name="Ouedraogo J.P."/>
            <person name="Overkamp K.M."/>
            <person name="Park H.-S."/>
            <person name="Perrone G."/>
            <person name="Piumi F."/>
            <person name="Punt P.J."/>
            <person name="Ram A.F."/>
            <person name="Ramon A."/>
            <person name="Rauscher S."/>
            <person name="Record E."/>
            <person name="Riano-Pachon D.M."/>
            <person name="Robert V."/>
            <person name="Roehrig J."/>
            <person name="Ruller R."/>
            <person name="Salamov A."/>
            <person name="Salih N.S."/>
            <person name="Samson R.A."/>
            <person name="Sandor E."/>
            <person name="Sanguinetti M."/>
            <person name="Schuetze T."/>
            <person name="Sepcic K."/>
            <person name="Shelest E."/>
            <person name="Sherlock G."/>
            <person name="Sophianopoulou V."/>
            <person name="Squina F.M."/>
            <person name="Sun H."/>
            <person name="Susca A."/>
            <person name="Todd R.B."/>
            <person name="Tsang A."/>
            <person name="Unkles S.E."/>
            <person name="van de Wiele N."/>
            <person name="van Rossen-Uffink D."/>
            <person name="Oliveira J.V."/>
            <person name="Vesth T.C."/>
            <person name="Visser J."/>
            <person name="Yu J.-H."/>
            <person name="Zhou M."/>
            <person name="Andersen M.R."/>
            <person name="Archer D.B."/>
            <person name="Baker S.E."/>
            <person name="Benoit I."/>
            <person name="Brakhage A.A."/>
            <person name="Braus G.H."/>
            <person name="Fischer R."/>
            <person name="Frisvad J.C."/>
            <person name="Goldman G.H."/>
            <person name="Houbraken J."/>
            <person name="Oakley B."/>
            <person name="Pocsi I."/>
            <person name="Scazzocchio C."/>
            <person name="Seiboth B."/>
            <person name="vanKuyk P.A."/>
            <person name="Wortman J."/>
            <person name="Dyer P.S."/>
            <person name="Grigoriev I.V."/>
        </authorList>
    </citation>
    <scope>NUCLEOTIDE SEQUENCE [LARGE SCALE GENOMIC DNA]</scope>
    <source>
        <strain evidence="2">DTO 134E9</strain>
    </source>
</reference>
<keyword evidence="2" id="KW-1185">Reference proteome</keyword>
<dbReference type="GeneID" id="63750018"/>
<dbReference type="VEuPathDB" id="FungiDB:ASPWEDRAFT_351979"/>
<organism evidence="1 2">
    <name type="scientific">Aspergillus wentii DTO 134E9</name>
    <dbReference type="NCBI Taxonomy" id="1073089"/>
    <lineage>
        <taxon>Eukaryota</taxon>
        <taxon>Fungi</taxon>
        <taxon>Dikarya</taxon>
        <taxon>Ascomycota</taxon>
        <taxon>Pezizomycotina</taxon>
        <taxon>Eurotiomycetes</taxon>
        <taxon>Eurotiomycetidae</taxon>
        <taxon>Eurotiales</taxon>
        <taxon>Aspergillaceae</taxon>
        <taxon>Aspergillus</taxon>
        <taxon>Aspergillus subgen. Cremei</taxon>
    </lineage>
</organism>